<dbReference type="HOGENOM" id="CLU_374102_0_0_1"/>
<dbReference type="RefSeq" id="XP_002288217.1">
    <property type="nucleotide sequence ID" value="XM_002288181.1"/>
</dbReference>
<proteinExistence type="predicted"/>
<dbReference type="GeneID" id="7444029"/>
<name>B8BX64_THAPS</name>
<evidence type="ECO:0000256" key="1">
    <source>
        <dbReference type="SAM" id="MobiDB-lite"/>
    </source>
</evidence>
<evidence type="ECO:0000313" key="2">
    <source>
        <dbReference type="EMBL" id="EED93653.1"/>
    </source>
</evidence>
<keyword evidence="3" id="KW-1185">Reference proteome</keyword>
<protein>
    <submittedName>
        <fullName evidence="2">Uncharacterized protein</fullName>
    </submittedName>
</protein>
<reference evidence="2 3" key="1">
    <citation type="journal article" date="2004" name="Science">
        <title>The genome of the diatom Thalassiosira pseudonana: ecology, evolution, and metabolism.</title>
        <authorList>
            <person name="Armbrust E.V."/>
            <person name="Berges J.A."/>
            <person name="Bowler C."/>
            <person name="Green B.R."/>
            <person name="Martinez D."/>
            <person name="Putnam N.H."/>
            <person name="Zhou S."/>
            <person name="Allen A.E."/>
            <person name="Apt K.E."/>
            <person name="Bechner M."/>
            <person name="Brzezinski M.A."/>
            <person name="Chaal B.K."/>
            <person name="Chiovitti A."/>
            <person name="Davis A.K."/>
            <person name="Demarest M.S."/>
            <person name="Detter J.C."/>
            <person name="Glavina T."/>
            <person name="Goodstein D."/>
            <person name="Hadi M.Z."/>
            <person name="Hellsten U."/>
            <person name="Hildebrand M."/>
            <person name="Jenkins B.D."/>
            <person name="Jurka J."/>
            <person name="Kapitonov V.V."/>
            <person name="Kroger N."/>
            <person name="Lau W.W."/>
            <person name="Lane T.W."/>
            <person name="Larimer F.W."/>
            <person name="Lippmeier J.C."/>
            <person name="Lucas S."/>
            <person name="Medina M."/>
            <person name="Montsant A."/>
            <person name="Obornik M."/>
            <person name="Parker M.S."/>
            <person name="Palenik B."/>
            <person name="Pazour G.J."/>
            <person name="Richardson P.M."/>
            <person name="Rynearson T.A."/>
            <person name="Saito M.A."/>
            <person name="Schwartz D.C."/>
            <person name="Thamatrakoln K."/>
            <person name="Valentin K."/>
            <person name="Vardi A."/>
            <person name="Wilkerson F.P."/>
            <person name="Rokhsar D.S."/>
        </authorList>
    </citation>
    <scope>NUCLEOTIDE SEQUENCE [LARGE SCALE GENOMIC DNA]</scope>
    <source>
        <strain evidence="2 3">CCMP1335</strain>
    </source>
</reference>
<dbReference type="eggNOG" id="ENOG502SIC1">
    <property type="taxonomic scope" value="Eukaryota"/>
</dbReference>
<sequence>MLRATPPLQKMASTHGGMRRILKKRLPVPKYIEMAVKAGSYKSPSTRPHYLGLHDVPQNQGGYMSSRQREEQTKLRRGIIDYPTEYEILSLNPPLPTPPRTPVKIRKKLIADKKKRLLKLKKERKRLGLGEDDDAAELKAVPSMDRLVKSYLRRHDDKLRKGMSPNQSRQEEEYYSKLLLGQSSSGGDGGGGSPASQSKFLSPSSLRTAMGRKSMLIENAYAFALRQQQVMLQGGKTSMQESVDKVEELLRNEARANRQEGRKVTEEIGEWRSENPEAGAKNKEGDDAVDESTLPSILHERPRAIRALNIWSSRLQSIPYSRWTIGASTALDHWIAREVLQMEESTWQQVLEGGGTDAYVDGMDTLVGGESKRGLMDRMRDIVTVRGALFPETLAGSALARSGGELAGELEDELDEEANATEKSIDELLASLGQFDDDDPDAWKFDDEEEDTEEDDKEGDATEPIESIMDELQVWRERQVSSPYESWDDDRKMEFDKWIEKYVATLSPESDGTSVDMEGTRVALLSQRPTDTGRTKEFWSKVRTETEAEIFLQGYRSHAEKKLQSLRAASNLGEDDTKAQSELEAILAVPFERQLGKIVDMGTLRPILDEYTKDSERKRFFEKYTSIFLEGLELEHLVPDANGPIGLEDLSSELREEFSQQWNPASGAISSGDEEPRFAIRMIAYGTDEFGTSRSERARDLYRLWNEHKANRARFEEAMFKKGYLGLKDDRTPLIKKGKDPKN</sequence>
<reference evidence="2 3" key="2">
    <citation type="journal article" date="2008" name="Nature">
        <title>The Phaeodactylum genome reveals the evolutionary history of diatom genomes.</title>
        <authorList>
            <person name="Bowler C."/>
            <person name="Allen A.E."/>
            <person name="Badger J.H."/>
            <person name="Grimwood J."/>
            <person name="Jabbari K."/>
            <person name="Kuo A."/>
            <person name="Maheswari U."/>
            <person name="Martens C."/>
            <person name="Maumus F."/>
            <person name="Otillar R.P."/>
            <person name="Rayko E."/>
            <person name="Salamov A."/>
            <person name="Vandepoele K."/>
            <person name="Beszteri B."/>
            <person name="Gruber A."/>
            <person name="Heijde M."/>
            <person name="Katinka M."/>
            <person name="Mock T."/>
            <person name="Valentin K."/>
            <person name="Verret F."/>
            <person name="Berges J.A."/>
            <person name="Brownlee C."/>
            <person name="Cadoret J.P."/>
            <person name="Chiovitti A."/>
            <person name="Choi C.J."/>
            <person name="Coesel S."/>
            <person name="De Martino A."/>
            <person name="Detter J.C."/>
            <person name="Durkin C."/>
            <person name="Falciatore A."/>
            <person name="Fournet J."/>
            <person name="Haruta M."/>
            <person name="Huysman M.J."/>
            <person name="Jenkins B.D."/>
            <person name="Jiroutova K."/>
            <person name="Jorgensen R.E."/>
            <person name="Joubert Y."/>
            <person name="Kaplan A."/>
            <person name="Kroger N."/>
            <person name="Kroth P.G."/>
            <person name="La Roche J."/>
            <person name="Lindquist E."/>
            <person name="Lommer M."/>
            <person name="Martin-Jezequel V."/>
            <person name="Lopez P.J."/>
            <person name="Lucas S."/>
            <person name="Mangogna M."/>
            <person name="McGinnis K."/>
            <person name="Medlin L.K."/>
            <person name="Montsant A."/>
            <person name="Oudot-Le Secq M.P."/>
            <person name="Napoli C."/>
            <person name="Obornik M."/>
            <person name="Parker M.S."/>
            <person name="Petit J.L."/>
            <person name="Porcel B.M."/>
            <person name="Poulsen N."/>
            <person name="Robison M."/>
            <person name="Rychlewski L."/>
            <person name="Rynearson T.A."/>
            <person name="Schmutz J."/>
            <person name="Shapiro H."/>
            <person name="Siaut M."/>
            <person name="Stanley M."/>
            <person name="Sussman M.R."/>
            <person name="Taylor A.R."/>
            <person name="Vardi A."/>
            <person name="von Dassow P."/>
            <person name="Vyverman W."/>
            <person name="Willis A."/>
            <person name="Wyrwicz L.S."/>
            <person name="Rokhsar D.S."/>
            <person name="Weissenbach J."/>
            <person name="Armbrust E.V."/>
            <person name="Green B.R."/>
            <person name="Van de Peer Y."/>
            <person name="Grigoriev I.V."/>
        </authorList>
    </citation>
    <scope>NUCLEOTIDE SEQUENCE [LARGE SCALE GENOMIC DNA]</scope>
    <source>
        <strain evidence="2 3">CCMP1335</strain>
    </source>
</reference>
<organism evidence="2 3">
    <name type="scientific">Thalassiosira pseudonana</name>
    <name type="common">Marine diatom</name>
    <name type="synonym">Cyclotella nana</name>
    <dbReference type="NCBI Taxonomy" id="35128"/>
    <lineage>
        <taxon>Eukaryota</taxon>
        <taxon>Sar</taxon>
        <taxon>Stramenopiles</taxon>
        <taxon>Ochrophyta</taxon>
        <taxon>Bacillariophyta</taxon>
        <taxon>Coscinodiscophyceae</taxon>
        <taxon>Thalassiosirophycidae</taxon>
        <taxon>Thalassiosirales</taxon>
        <taxon>Thalassiosiraceae</taxon>
        <taxon>Thalassiosira</taxon>
    </lineage>
</organism>
<feature type="compositionally biased region" description="Gly residues" evidence="1">
    <location>
        <begin position="184"/>
        <end position="193"/>
    </location>
</feature>
<feature type="region of interest" description="Disordered" evidence="1">
    <location>
        <begin position="433"/>
        <end position="465"/>
    </location>
</feature>
<accession>B8BX64</accession>
<dbReference type="KEGG" id="tps:THAPSDRAFT_21654"/>
<dbReference type="Proteomes" id="UP000001449">
    <property type="component" value="Chromosome 3"/>
</dbReference>
<feature type="region of interest" description="Disordered" evidence="1">
    <location>
        <begin position="180"/>
        <end position="204"/>
    </location>
</feature>
<feature type="region of interest" description="Disordered" evidence="1">
    <location>
        <begin position="256"/>
        <end position="289"/>
    </location>
</feature>
<dbReference type="AlphaFoldDB" id="B8BX64"/>
<feature type="compositionally biased region" description="Acidic residues" evidence="1">
    <location>
        <begin position="435"/>
        <end position="463"/>
    </location>
</feature>
<dbReference type="InParanoid" id="B8BX64"/>
<dbReference type="PaxDb" id="35128-Thaps21654"/>
<gene>
    <name evidence="2" type="ORF">THAPSDRAFT_21654</name>
</gene>
<dbReference type="EMBL" id="CM000640">
    <property type="protein sequence ID" value="EED93653.1"/>
    <property type="molecule type" value="Genomic_DNA"/>
</dbReference>
<feature type="compositionally biased region" description="Basic and acidic residues" evidence="1">
    <location>
        <begin position="256"/>
        <end position="286"/>
    </location>
</feature>
<evidence type="ECO:0000313" key="3">
    <source>
        <dbReference type="Proteomes" id="UP000001449"/>
    </source>
</evidence>